<evidence type="ECO:0000256" key="1">
    <source>
        <dbReference type="SAM" id="SignalP"/>
    </source>
</evidence>
<dbReference type="RefSeq" id="WP_367622549.1">
    <property type="nucleotide sequence ID" value="NZ_JBFNQD010000001.1"/>
</dbReference>
<dbReference type="InterPro" id="IPR039561">
    <property type="entry name" value="Peptidase_M15C"/>
</dbReference>
<dbReference type="Pfam" id="PF13539">
    <property type="entry name" value="Peptidase_M15_4"/>
    <property type="match status" value="1"/>
</dbReference>
<feature type="chain" id="PRO_5045493750" evidence="1">
    <location>
        <begin position="25"/>
        <end position="262"/>
    </location>
</feature>
<sequence>MRNVVRTGTLALALSMAFASAAMADPTLDTLVAAYPDFIAGYDAKDLILKNGQHIALSDGAANKTPQQRIEKADIRDMFVMPYTLGAHYKQPATPADDPGRARNQALFDAMYGDCTKGQVKLKTIQWLPGLGGGTLRVATANGVADRLEAVSRDLEALPAKFHVYLKPSAGTFNCRVIAGTSRMSMHAYAAAIDINVKFTDYWRWGGAKKETDKVSYKNRIPMEIVEVFEKHGFIWGGKWYHYDTMHFEYRPEIIALSKNSK</sequence>
<evidence type="ECO:0000313" key="4">
    <source>
        <dbReference type="Proteomes" id="UP001555786"/>
    </source>
</evidence>
<organism evidence="3 4">
    <name type="scientific">Labrys neptuniae</name>
    <dbReference type="NCBI Taxonomy" id="376174"/>
    <lineage>
        <taxon>Bacteria</taxon>
        <taxon>Pseudomonadati</taxon>
        <taxon>Pseudomonadota</taxon>
        <taxon>Alphaproteobacteria</taxon>
        <taxon>Hyphomicrobiales</taxon>
        <taxon>Xanthobacteraceae</taxon>
        <taxon>Labrys</taxon>
    </lineage>
</organism>
<dbReference type="InterPro" id="IPR009045">
    <property type="entry name" value="Zn_M74/Hedgehog-like"/>
</dbReference>
<dbReference type="Gene3D" id="3.30.1380.10">
    <property type="match status" value="1"/>
</dbReference>
<reference evidence="3 4" key="1">
    <citation type="submission" date="2024-07" db="EMBL/GenBank/DDBJ databases">
        <title>Description of Labrys sedimenti sp. nov., isolated from a diclofenac-degrading enrichment culture.</title>
        <authorList>
            <person name="Tancsics A."/>
            <person name="Csepanyi A."/>
        </authorList>
    </citation>
    <scope>NUCLEOTIDE SEQUENCE [LARGE SCALE GENOMIC DNA]</scope>
    <source>
        <strain evidence="3 4">LMG 23578</strain>
    </source>
</reference>
<dbReference type="SUPFAM" id="SSF55166">
    <property type="entry name" value="Hedgehog/DD-peptidase"/>
    <property type="match status" value="1"/>
</dbReference>
<protein>
    <submittedName>
        <fullName evidence="3">M15 family metallopeptidase</fullName>
    </submittedName>
</protein>
<dbReference type="Proteomes" id="UP001555786">
    <property type="component" value="Unassembled WGS sequence"/>
</dbReference>
<comment type="caution">
    <text evidence="3">The sequence shown here is derived from an EMBL/GenBank/DDBJ whole genome shotgun (WGS) entry which is preliminary data.</text>
</comment>
<evidence type="ECO:0000313" key="3">
    <source>
        <dbReference type="EMBL" id="MEW9303995.1"/>
    </source>
</evidence>
<proteinExistence type="predicted"/>
<dbReference type="EMBL" id="JBFNQD010000001">
    <property type="protein sequence ID" value="MEW9303995.1"/>
    <property type="molecule type" value="Genomic_DNA"/>
</dbReference>
<name>A0ABV3PED8_9HYPH</name>
<gene>
    <name evidence="3" type="ORF">ABXS05_00485</name>
</gene>
<feature type="signal peptide" evidence="1">
    <location>
        <begin position="1"/>
        <end position="24"/>
    </location>
</feature>
<feature type="domain" description="Peptidase M15C" evidence="2">
    <location>
        <begin position="180"/>
        <end position="250"/>
    </location>
</feature>
<keyword evidence="1" id="KW-0732">Signal</keyword>
<evidence type="ECO:0000259" key="2">
    <source>
        <dbReference type="Pfam" id="PF13539"/>
    </source>
</evidence>
<accession>A0ABV3PED8</accession>
<keyword evidence="4" id="KW-1185">Reference proteome</keyword>